<keyword evidence="1" id="KW-1133">Transmembrane helix</keyword>
<sequence length="210" mass="23260">MSAPAGWYPDPQSGGAVRWWDGAQWTVHAPQATAPVASGGWVAPAPVRVDTNTVWIWLAIVASVLPLGGLFFIDWNGYMNTIMLPSATHNSGAFVSGIVQWQVRMLLISGLSWLWMGVFILFSWLDWRELRRRGVPLPFSWAWSFFALLGGGAAVYVIGRTVVLKRRTESGGWAPLWVWIGATVLSCVIVTVWMVSAFEAMMAHMMSIYS</sequence>
<comment type="caution">
    <text evidence="3">The sequence shown here is derived from an EMBL/GenBank/DDBJ whole genome shotgun (WGS) entry which is preliminary data.</text>
</comment>
<proteinExistence type="predicted"/>
<dbReference type="Pfam" id="PF10708">
    <property type="entry name" value="DUF2510"/>
    <property type="match status" value="1"/>
</dbReference>
<gene>
    <name evidence="3" type="ORF">GCM10017591_06660</name>
</gene>
<evidence type="ECO:0000256" key="1">
    <source>
        <dbReference type="SAM" id="Phobius"/>
    </source>
</evidence>
<dbReference type="Proteomes" id="UP001142291">
    <property type="component" value="Unassembled WGS sequence"/>
</dbReference>
<protein>
    <recommendedName>
        <fullName evidence="2">DUF2510 domain-containing protein</fullName>
    </recommendedName>
</protein>
<keyword evidence="4" id="KW-1185">Reference proteome</keyword>
<reference evidence="3" key="2">
    <citation type="submission" date="2023-01" db="EMBL/GenBank/DDBJ databases">
        <authorList>
            <person name="Sun Q."/>
            <person name="Evtushenko L."/>
        </authorList>
    </citation>
    <scope>NUCLEOTIDE SEQUENCE</scope>
    <source>
        <strain evidence="3">VKM Ac-1940</strain>
    </source>
</reference>
<dbReference type="InterPro" id="IPR018929">
    <property type="entry name" value="DUF2510"/>
</dbReference>
<feature type="domain" description="DUF2510" evidence="2">
    <location>
        <begin position="5"/>
        <end position="37"/>
    </location>
</feature>
<feature type="transmembrane region" description="Helical" evidence="1">
    <location>
        <begin position="145"/>
        <end position="164"/>
    </location>
</feature>
<dbReference type="RefSeq" id="WP_204963081.1">
    <property type="nucleotide sequence ID" value="NZ_BAAAUR010000013.1"/>
</dbReference>
<reference evidence="3" key="1">
    <citation type="journal article" date="2014" name="Int. J. Syst. Evol. Microbiol.">
        <title>Complete genome sequence of Corynebacterium casei LMG S-19264T (=DSM 44701T), isolated from a smear-ripened cheese.</title>
        <authorList>
            <consortium name="US DOE Joint Genome Institute (JGI-PGF)"/>
            <person name="Walter F."/>
            <person name="Albersmeier A."/>
            <person name="Kalinowski J."/>
            <person name="Ruckert C."/>
        </authorList>
    </citation>
    <scope>NUCLEOTIDE SEQUENCE</scope>
    <source>
        <strain evidence="3">VKM Ac-1940</strain>
    </source>
</reference>
<accession>A0A9W6M5G3</accession>
<evidence type="ECO:0000259" key="2">
    <source>
        <dbReference type="Pfam" id="PF10708"/>
    </source>
</evidence>
<feature type="transmembrane region" description="Helical" evidence="1">
    <location>
        <begin position="106"/>
        <end position="125"/>
    </location>
</feature>
<keyword evidence="1" id="KW-0812">Transmembrane</keyword>
<evidence type="ECO:0000313" key="4">
    <source>
        <dbReference type="Proteomes" id="UP001142291"/>
    </source>
</evidence>
<organism evidence="3 4">
    <name type="scientific">Microbacterium dextranolyticum</name>
    <dbReference type="NCBI Taxonomy" id="36806"/>
    <lineage>
        <taxon>Bacteria</taxon>
        <taxon>Bacillati</taxon>
        <taxon>Actinomycetota</taxon>
        <taxon>Actinomycetes</taxon>
        <taxon>Micrococcales</taxon>
        <taxon>Microbacteriaceae</taxon>
        <taxon>Microbacterium</taxon>
    </lineage>
</organism>
<dbReference type="AlphaFoldDB" id="A0A9W6M5G3"/>
<name>A0A9W6M5G3_9MICO</name>
<dbReference type="EMBL" id="BSER01000002">
    <property type="protein sequence ID" value="GLJ94605.1"/>
    <property type="molecule type" value="Genomic_DNA"/>
</dbReference>
<feature type="transmembrane region" description="Helical" evidence="1">
    <location>
        <begin position="176"/>
        <end position="196"/>
    </location>
</feature>
<keyword evidence="1" id="KW-0472">Membrane</keyword>
<evidence type="ECO:0000313" key="3">
    <source>
        <dbReference type="EMBL" id="GLJ94605.1"/>
    </source>
</evidence>
<feature type="transmembrane region" description="Helical" evidence="1">
    <location>
        <begin position="54"/>
        <end position="73"/>
    </location>
</feature>